<reference evidence="3 4" key="1">
    <citation type="submission" date="2018-12" db="EMBL/GenBank/DDBJ databases">
        <title>Deinococcus radiophilus ATCC 27603 genome sequencing and assembly.</title>
        <authorList>
            <person name="Maclea K.S."/>
            <person name="Maynard C.R."/>
        </authorList>
    </citation>
    <scope>NUCLEOTIDE SEQUENCE [LARGE SCALE GENOMIC DNA]</scope>
    <source>
        <strain evidence="3 4">ATCC 27603</strain>
    </source>
</reference>
<dbReference type="EMBL" id="RXPE01000022">
    <property type="protein sequence ID" value="RTR25728.1"/>
    <property type="molecule type" value="Genomic_DNA"/>
</dbReference>
<protein>
    <submittedName>
        <fullName evidence="3">DUF2231 domain-containing protein</fullName>
    </submittedName>
</protein>
<evidence type="ECO:0000256" key="1">
    <source>
        <dbReference type="SAM" id="Phobius"/>
    </source>
</evidence>
<keyword evidence="4" id="KW-1185">Reference proteome</keyword>
<proteinExistence type="predicted"/>
<keyword evidence="1" id="KW-1133">Transmembrane helix</keyword>
<gene>
    <name evidence="3" type="ORF">EJ104_09870</name>
</gene>
<feature type="transmembrane region" description="Helical" evidence="1">
    <location>
        <begin position="98"/>
        <end position="118"/>
    </location>
</feature>
<dbReference type="Pfam" id="PF09990">
    <property type="entry name" value="DUF2231"/>
    <property type="match status" value="1"/>
</dbReference>
<feature type="transmembrane region" description="Helical" evidence="1">
    <location>
        <begin position="161"/>
        <end position="181"/>
    </location>
</feature>
<evidence type="ECO:0000259" key="2">
    <source>
        <dbReference type="Pfam" id="PF09990"/>
    </source>
</evidence>
<evidence type="ECO:0000313" key="3">
    <source>
        <dbReference type="EMBL" id="RTR25728.1"/>
    </source>
</evidence>
<dbReference type="OrthoDB" id="65597at2"/>
<sequence length="186" mass="19640">MNLIFQESSLSDRIEDTITESATLDQLALNFQHTLQSALHTLPPAVVAALRGDWLGHPVHPIKVHLPLGGWMIAALLDFAPLGNTPEKRQQYQKAADTALLLGTVGGAGAVATGWVEWSTARGQARRTGLIHGALNETAFLLNVGSLIARKKGRRGLGKALSGAGLGLALAGGMLGGQLVYRHRMG</sequence>
<keyword evidence="1" id="KW-0472">Membrane</keyword>
<dbReference type="Proteomes" id="UP000277766">
    <property type="component" value="Unassembled WGS sequence"/>
</dbReference>
<organism evidence="3 4">
    <name type="scientific">Deinococcus radiophilus</name>
    <dbReference type="NCBI Taxonomy" id="32062"/>
    <lineage>
        <taxon>Bacteria</taxon>
        <taxon>Thermotogati</taxon>
        <taxon>Deinococcota</taxon>
        <taxon>Deinococci</taxon>
        <taxon>Deinococcales</taxon>
        <taxon>Deinococcaceae</taxon>
        <taxon>Deinococcus</taxon>
    </lineage>
</organism>
<evidence type="ECO:0000313" key="4">
    <source>
        <dbReference type="Proteomes" id="UP000277766"/>
    </source>
</evidence>
<dbReference type="AlphaFoldDB" id="A0A431VR60"/>
<keyword evidence="1" id="KW-0812">Transmembrane</keyword>
<comment type="caution">
    <text evidence="3">The sequence shown here is derived from an EMBL/GenBank/DDBJ whole genome shotgun (WGS) entry which is preliminary data.</text>
</comment>
<feature type="domain" description="DUF2231" evidence="2">
    <location>
        <begin position="56"/>
        <end position="186"/>
    </location>
</feature>
<feature type="transmembrane region" description="Helical" evidence="1">
    <location>
        <begin position="130"/>
        <end position="149"/>
    </location>
</feature>
<dbReference type="RefSeq" id="WP_126352574.1">
    <property type="nucleotide sequence ID" value="NZ_CP086380.1"/>
</dbReference>
<dbReference type="InterPro" id="IPR019251">
    <property type="entry name" value="DUF2231_TM"/>
</dbReference>
<accession>A0A431VR60</accession>
<name>A0A431VR60_9DEIO</name>